<evidence type="ECO:0000313" key="10">
    <source>
        <dbReference type="Proteomes" id="UP001224674"/>
    </source>
</evidence>
<dbReference type="Proteomes" id="UP001224674">
    <property type="component" value="Chromosome"/>
</dbReference>
<evidence type="ECO:0000256" key="6">
    <source>
        <dbReference type="SAM" id="MobiDB-lite"/>
    </source>
</evidence>
<keyword evidence="5 7" id="KW-0472">Membrane</keyword>
<evidence type="ECO:0000256" key="2">
    <source>
        <dbReference type="ARBA" id="ARBA00022475"/>
    </source>
</evidence>
<evidence type="ECO:0000256" key="4">
    <source>
        <dbReference type="ARBA" id="ARBA00022989"/>
    </source>
</evidence>
<dbReference type="PANTHER" id="PTHR40077">
    <property type="entry name" value="MEMBRANE PROTEIN-RELATED"/>
    <property type="match status" value="1"/>
</dbReference>
<keyword evidence="3 7" id="KW-0812">Transmembrane</keyword>
<evidence type="ECO:0000256" key="1">
    <source>
        <dbReference type="ARBA" id="ARBA00004651"/>
    </source>
</evidence>
<dbReference type="Pfam" id="PF12823">
    <property type="entry name" value="DUF3817"/>
    <property type="match status" value="1"/>
</dbReference>
<dbReference type="GO" id="GO:0005886">
    <property type="term" value="C:plasma membrane"/>
    <property type="evidence" value="ECO:0007669"/>
    <property type="project" value="UniProtKB-SubCell"/>
</dbReference>
<dbReference type="NCBIfam" id="TIGR03954">
    <property type="entry name" value="integ_memb_HG"/>
    <property type="match status" value="1"/>
</dbReference>
<reference evidence="9 10" key="1">
    <citation type="submission" date="2023-03" db="EMBL/GenBank/DDBJ databases">
        <title>Complete genome sequences of several Auritidibacter ignavus strains isolated from ear infections.</title>
        <authorList>
            <person name="Baehr T."/>
            <person name="Baumhoegger A.M."/>
        </authorList>
    </citation>
    <scope>NUCLEOTIDE SEQUENCE [LARGE SCALE GENOMIC DNA]</scope>
    <source>
        <strain evidence="9 10">BABAE-6</strain>
    </source>
</reference>
<comment type="subcellular location">
    <subcellularLocation>
        <location evidence="1">Cell membrane</location>
        <topology evidence="1">Multi-pass membrane protein</topology>
    </subcellularLocation>
</comment>
<keyword evidence="4 7" id="KW-1133">Transmembrane helix</keyword>
<feature type="transmembrane region" description="Helical" evidence="7">
    <location>
        <begin position="34"/>
        <end position="55"/>
    </location>
</feature>
<protein>
    <submittedName>
        <fullName evidence="9">DUF3817 domain-containing protein</fullName>
    </submittedName>
</protein>
<gene>
    <name evidence="9" type="ORF">QDX21_12980</name>
</gene>
<dbReference type="InterPro" id="IPR023845">
    <property type="entry name" value="DUF3817_TM"/>
</dbReference>
<feature type="domain" description="DUF3817" evidence="8">
    <location>
        <begin position="32"/>
        <end position="145"/>
    </location>
</feature>
<accession>A0AAJ6DFD7</accession>
<dbReference type="EMBL" id="CP122566">
    <property type="protein sequence ID" value="WGH94558.1"/>
    <property type="molecule type" value="Genomic_DNA"/>
</dbReference>
<sequence>MTEEDLPAAPPRPESVGKRRFGGTHKQIRGALTFYRICAYLTGILLLALVVEMILKYGFDLELFAGGTTFDGADNTLGLHPPDSVLGGVNLSLLVLIVHGWMYVVYLVGCFRLWALMRWSGWTLLAMAGGGVVPFLSFYTEHKIAQRTHQELAEHPEGVRRY</sequence>
<feature type="transmembrane region" description="Helical" evidence="7">
    <location>
        <begin position="122"/>
        <end position="140"/>
    </location>
</feature>
<evidence type="ECO:0000256" key="7">
    <source>
        <dbReference type="SAM" id="Phobius"/>
    </source>
</evidence>
<dbReference type="AlphaFoldDB" id="A0AAJ6DFD7"/>
<name>A0AAJ6DFD7_9MICC</name>
<evidence type="ECO:0000259" key="8">
    <source>
        <dbReference type="Pfam" id="PF12823"/>
    </source>
</evidence>
<feature type="region of interest" description="Disordered" evidence="6">
    <location>
        <begin position="1"/>
        <end position="20"/>
    </location>
</feature>
<evidence type="ECO:0000256" key="3">
    <source>
        <dbReference type="ARBA" id="ARBA00022692"/>
    </source>
</evidence>
<keyword evidence="10" id="KW-1185">Reference proteome</keyword>
<proteinExistence type="predicted"/>
<feature type="transmembrane region" description="Helical" evidence="7">
    <location>
        <begin position="91"/>
        <end position="115"/>
    </location>
</feature>
<organism evidence="9 10">
    <name type="scientific">Auritidibacter ignavus</name>
    <dbReference type="NCBI Taxonomy" id="678932"/>
    <lineage>
        <taxon>Bacteria</taxon>
        <taxon>Bacillati</taxon>
        <taxon>Actinomycetota</taxon>
        <taxon>Actinomycetes</taxon>
        <taxon>Micrococcales</taxon>
        <taxon>Micrococcaceae</taxon>
        <taxon>Auritidibacter</taxon>
    </lineage>
</organism>
<dbReference type="PANTHER" id="PTHR40077:SF2">
    <property type="entry name" value="MEMBRANE PROTEIN"/>
    <property type="match status" value="1"/>
</dbReference>
<keyword evidence="2" id="KW-1003">Cell membrane</keyword>
<evidence type="ECO:0000313" key="9">
    <source>
        <dbReference type="EMBL" id="WGH94558.1"/>
    </source>
</evidence>
<evidence type="ECO:0000256" key="5">
    <source>
        <dbReference type="ARBA" id="ARBA00023136"/>
    </source>
</evidence>